<evidence type="ECO:0000313" key="3">
    <source>
        <dbReference type="Proteomes" id="UP001144280"/>
    </source>
</evidence>
<accession>A0ABQ5R3L6</accession>
<comment type="caution">
    <text evidence="2">The sequence shown here is derived from an EMBL/GenBank/DDBJ whole genome shotgun (WGS) entry which is preliminary data.</text>
</comment>
<dbReference type="Pfam" id="PF01066">
    <property type="entry name" value="CDP-OH_P_transf"/>
    <property type="match status" value="1"/>
</dbReference>
<dbReference type="Gene3D" id="1.20.120.1760">
    <property type="match status" value="1"/>
</dbReference>
<feature type="transmembrane region" description="Helical" evidence="1">
    <location>
        <begin position="118"/>
        <end position="147"/>
    </location>
</feature>
<dbReference type="Proteomes" id="UP001144280">
    <property type="component" value="Unassembled WGS sequence"/>
</dbReference>
<evidence type="ECO:0000313" key="2">
    <source>
        <dbReference type="EMBL" id="GLI01382.1"/>
    </source>
</evidence>
<proteinExistence type="predicted"/>
<feature type="transmembrane region" description="Helical" evidence="1">
    <location>
        <begin position="193"/>
        <end position="218"/>
    </location>
</feature>
<reference evidence="2" key="1">
    <citation type="submission" date="2022-12" db="EMBL/GenBank/DDBJ databases">
        <title>New Phytohabitans aurantiacus sp. RD004123 nov., an actinomycete isolated from soil.</title>
        <authorList>
            <person name="Triningsih D.W."/>
            <person name="Harunari E."/>
            <person name="Igarashi Y."/>
        </authorList>
    </citation>
    <scope>NUCLEOTIDE SEQUENCE</scope>
    <source>
        <strain evidence="2">RD004123</strain>
    </source>
</reference>
<feature type="transmembrane region" description="Helical" evidence="1">
    <location>
        <begin position="74"/>
        <end position="98"/>
    </location>
</feature>
<organism evidence="2 3">
    <name type="scientific">Phytohabitans aurantiacus</name>
    <dbReference type="NCBI Taxonomy" id="3016789"/>
    <lineage>
        <taxon>Bacteria</taxon>
        <taxon>Bacillati</taxon>
        <taxon>Actinomycetota</taxon>
        <taxon>Actinomycetes</taxon>
        <taxon>Micromonosporales</taxon>
        <taxon>Micromonosporaceae</taxon>
    </lineage>
</organism>
<dbReference type="RefSeq" id="WP_281902359.1">
    <property type="nucleotide sequence ID" value="NZ_BSDI01000043.1"/>
</dbReference>
<feature type="transmembrane region" description="Helical" evidence="1">
    <location>
        <begin position="168"/>
        <end position="187"/>
    </location>
</feature>
<evidence type="ECO:0008006" key="4">
    <source>
        <dbReference type="Google" id="ProtNLM"/>
    </source>
</evidence>
<dbReference type="InterPro" id="IPR000462">
    <property type="entry name" value="CDP-OH_P_trans"/>
</dbReference>
<feature type="transmembrane region" description="Helical" evidence="1">
    <location>
        <begin position="47"/>
        <end position="67"/>
    </location>
</feature>
<gene>
    <name evidence="2" type="ORF">Pa4123_66580</name>
</gene>
<keyword evidence="3" id="KW-1185">Reference proteome</keyword>
<keyword evidence="1" id="KW-1133">Transmembrane helix</keyword>
<name>A0ABQ5R3L6_9ACTN</name>
<keyword evidence="1" id="KW-0812">Transmembrane</keyword>
<evidence type="ECO:0000256" key="1">
    <source>
        <dbReference type="SAM" id="Phobius"/>
    </source>
</evidence>
<dbReference type="EMBL" id="BSDI01000043">
    <property type="protein sequence ID" value="GLI01382.1"/>
    <property type="molecule type" value="Genomic_DNA"/>
</dbReference>
<dbReference type="InterPro" id="IPR043130">
    <property type="entry name" value="CDP-OH_PTrfase_TM_dom"/>
</dbReference>
<keyword evidence="1" id="KW-0472">Membrane</keyword>
<protein>
    <recommendedName>
        <fullName evidence="4">CDP-diacylglycerol--glycerol-3-phosphate 3-phosphatidyltransferase</fullName>
    </recommendedName>
</protein>
<sequence length="223" mass="23066">MVGNWDGYAVEWARLHGGFDPRRAGPAVRRWLRSAYTMGSALARAGIPPAAVTGAGLAFSVSVPVLAGQSTGRLVVAAVFVLLSAVADSVDGAVAVISGRTSRLGYLYDSLADRISEACWLVAFWVVGASAPLVVLVGAVCWLHEYVRARAAAAGMREIGVVTVGERPTRVVLAVAGLLLAGASGLVQHDLPAGVITVVSAIWLTLAVFGLAQLLAAVRQALR</sequence>